<reference evidence="2 3" key="1">
    <citation type="submission" date="2018-05" db="EMBL/GenBank/DDBJ databases">
        <title>Genome sequencing and assembly of the regulated plant pathogen Lachnellula willkommii and related sister species for the development of diagnostic species identification markers.</title>
        <authorList>
            <person name="Giroux E."/>
            <person name="Bilodeau G."/>
        </authorList>
    </citation>
    <scope>NUCLEOTIDE SEQUENCE [LARGE SCALE GENOMIC DNA]</scope>
    <source>
        <strain evidence="2 3">CBS 268.59</strain>
    </source>
</reference>
<dbReference type="EMBL" id="QGMK01000054">
    <property type="protein sequence ID" value="TVY84794.1"/>
    <property type="molecule type" value="Genomic_DNA"/>
</dbReference>
<protein>
    <recommendedName>
        <fullName evidence="1">DUF7726 domain-containing protein</fullName>
    </recommendedName>
</protein>
<feature type="domain" description="DUF7726" evidence="1">
    <location>
        <begin position="153"/>
        <end position="232"/>
    </location>
</feature>
<dbReference type="PANTHER" id="PTHR42339:SF1">
    <property type="entry name" value="HISTONE H1"/>
    <property type="match status" value="1"/>
</dbReference>
<dbReference type="PANTHER" id="PTHR42339">
    <property type="entry name" value="HISTONE H1"/>
    <property type="match status" value="1"/>
</dbReference>
<dbReference type="OrthoDB" id="2592504at2759"/>
<dbReference type="Pfam" id="PF24852">
    <property type="entry name" value="DUF7726"/>
    <property type="match status" value="2"/>
</dbReference>
<dbReference type="Proteomes" id="UP000469558">
    <property type="component" value="Unassembled WGS sequence"/>
</dbReference>
<evidence type="ECO:0000313" key="2">
    <source>
        <dbReference type="EMBL" id="TVY84794.1"/>
    </source>
</evidence>
<gene>
    <name evidence="2" type="ORF">LSUE1_G001029</name>
</gene>
<proteinExistence type="predicted"/>
<keyword evidence="3" id="KW-1185">Reference proteome</keyword>
<feature type="domain" description="DUF7726" evidence="1">
    <location>
        <begin position="52"/>
        <end position="122"/>
    </location>
</feature>
<comment type="caution">
    <text evidence="2">The sequence shown here is derived from an EMBL/GenBank/DDBJ whole genome shotgun (WGS) entry which is preliminary data.</text>
</comment>
<organism evidence="2 3">
    <name type="scientific">Lachnellula suecica</name>
    <dbReference type="NCBI Taxonomy" id="602035"/>
    <lineage>
        <taxon>Eukaryota</taxon>
        <taxon>Fungi</taxon>
        <taxon>Dikarya</taxon>
        <taxon>Ascomycota</taxon>
        <taxon>Pezizomycotina</taxon>
        <taxon>Leotiomycetes</taxon>
        <taxon>Helotiales</taxon>
        <taxon>Lachnaceae</taxon>
        <taxon>Lachnellula</taxon>
    </lineage>
</organism>
<name>A0A8T9CLT8_9HELO</name>
<dbReference type="InterPro" id="IPR056143">
    <property type="entry name" value="DUF7726"/>
</dbReference>
<dbReference type="AlphaFoldDB" id="A0A8T9CLT8"/>
<evidence type="ECO:0000259" key="1">
    <source>
        <dbReference type="Pfam" id="PF24852"/>
    </source>
</evidence>
<accession>A0A8T9CLT8</accession>
<sequence length="280" mass="31188">MASNPQIVPRQALGAVNSNATIATPVPATNKRKATDEAPQKYNIDDDICQTVDISCDRVRTKIRNFINSGEMKVGEFQKEIGANSKSYSSFMGQTGPYKGSGSCVYSNAFAFFKLRELSGIKAPKKKVKKEDEVKQNDVSAIQLEGEAENAVEAYDTCDEVRKKIRAYLATPSVTQAGFLREIAKTYGDDRKIQSKVLNDFLGKKGPMAGNTSSVFYSSYVFFEKLRIRDGKPKSKARLEMEGIYQKEGGVDTKRRNDGMVFVMAGERPYEDKYGRVRCL</sequence>
<evidence type="ECO:0000313" key="3">
    <source>
        <dbReference type="Proteomes" id="UP000469558"/>
    </source>
</evidence>